<dbReference type="InterPro" id="IPR002015">
    <property type="entry name" value="Proteasome/cyclosome_rpt"/>
</dbReference>
<feature type="compositionally biased region" description="Basic and acidic residues" evidence="4">
    <location>
        <begin position="62"/>
        <end position="79"/>
    </location>
</feature>
<dbReference type="PANTHER" id="PTHR10943:SF1">
    <property type="entry name" value="26S PROTEASOME NON-ATPASE REGULATORY SUBUNIT 2"/>
    <property type="match status" value="1"/>
</dbReference>
<dbReference type="Pfam" id="PF17781">
    <property type="entry name" value="RPN1_RPN2_N"/>
    <property type="match status" value="1"/>
</dbReference>
<dbReference type="GO" id="GO:0043161">
    <property type="term" value="P:proteasome-mediated ubiquitin-dependent protein catabolic process"/>
    <property type="evidence" value="ECO:0007669"/>
    <property type="project" value="TreeGrafter"/>
</dbReference>
<dbReference type="OrthoDB" id="10252509at2759"/>
<reference evidence="6" key="1">
    <citation type="submission" date="2023-04" db="EMBL/GenBank/DDBJ databases">
        <title>Ambrosiozyma monospora NBRC 1965.</title>
        <authorList>
            <person name="Ichikawa N."/>
            <person name="Sato H."/>
            <person name="Tonouchi N."/>
        </authorList>
    </citation>
    <scope>NUCLEOTIDE SEQUENCE</scope>
    <source>
        <strain evidence="6">NBRC 1965</strain>
    </source>
</reference>
<dbReference type="InterPro" id="IPR011989">
    <property type="entry name" value="ARM-like"/>
</dbReference>
<feature type="region of interest" description="Disordered" evidence="4">
    <location>
        <begin position="37"/>
        <end position="87"/>
    </location>
</feature>
<gene>
    <name evidence="6" type="ORF">Amon01_000415300</name>
</gene>
<evidence type="ECO:0000256" key="4">
    <source>
        <dbReference type="SAM" id="MobiDB-lite"/>
    </source>
</evidence>
<feature type="domain" description="RPN1 N-terminal" evidence="5">
    <location>
        <begin position="95"/>
        <end position="399"/>
    </location>
</feature>
<dbReference type="GO" id="GO:0034515">
    <property type="term" value="C:proteasome storage granule"/>
    <property type="evidence" value="ECO:0007669"/>
    <property type="project" value="TreeGrafter"/>
</dbReference>
<dbReference type="Proteomes" id="UP001165063">
    <property type="component" value="Unassembled WGS sequence"/>
</dbReference>
<evidence type="ECO:0000256" key="3">
    <source>
        <dbReference type="ARBA" id="ARBA00022942"/>
    </source>
</evidence>
<evidence type="ECO:0000313" key="7">
    <source>
        <dbReference type="Proteomes" id="UP001165063"/>
    </source>
</evidence>
<dbReference type="SUPFAM" id="SSF48371">
    <property type="entry name" value="ARM repeat"/>
    <property type="match status" value="1"/>
</dbReference>
<keyword evidence="7" id="KW-1185">Reference proteome</keyword>
<keyword evidence="3" id="KW-0647">Proteasome</keyword>
<dbReference type="AlphaFoldDB" id="A0A9W6YZQ3"/>
<keyword evidence="2" id="KW-0677">Repeat</keyword>
<dbReference type="InterPro" id="IPR016024">
    <property type="entry name" value="ARM-type_fold"/>
</dbReference>
<dbReference type="InterPro" id="IPR040892">
    <property type="entry name" value="RPN1_N"/>
</dbReference>
<evidence type="ECO:0000313" key="6">
    <source>
        <dbReference type="EMBL" id="GMG32583.1"/>
    </source>
</evidence>
<dbReference type="Pfam" id="PF01851">
    <property type="entry name" value="PC_rep"/>
    <property type="match status" value="1"/>
</dbReference>
<evidence type="ECO:0000256" key="1">
    <source>
        <dbReference type="ARBA" id="ARBA00005460"/>
    </source>
</evidence>
<comment type="caution">
    <text evidence="6">The sequence shown here is derived from an EMBL/GenBank/DDBJ whole genome shotgun (WGS) entry which is preliminary data.</text>
</comment>
<evidence type="ECO:0000256" key="2">
    <source>
        <dbReference type="ARBA" id="ARBA00022737"/>
    </source>
</evidence>
<dbReference type="Gene3D" id="1.25.10.10">
    <property type="entry name" value="Leucine-rich Repeat Variant"/>
    <property type="match status" value="1"/>
</dbReference>
<dbReference type="PANTHER" id="PTHR10943">
    <property type="entry name" value="26S PROTEASOME NON-ATPASE REGULATORY SUBUNIT"/>
    <property type="match status" value="1"/>
</dbReference>
<dbReference type="GO" id="GO:0008540">
    <property type="term" value="C:proteasome regulatory particle, base subcomplex"/>
    <property type="evidence" value="ECO:0007669"/>
    <property type="project" value="TreeGrafter"/>
</dbReference>
<dbReference type="EMBL" id="BSXU01001939">
    <property type="protein sequence ID" value="GMG32583.1"/>
    <property type="molecule type" value="Genomic_DNA"/>
</dbReference>
<evidence type="ECO:0000259" key="5">
    <source>
        <dbReference type="Pfam" id="PF17781"/>
    </source>
</evidence>
<sequence length="645" mass="72259">MCLSTDKLQLTFSIFKSSKSTHLPLELEGQQLAIASHQQLSTSPKMAPAKEIDTKQQPAVANKEKDKSSKKQSGKKGEAVPEELSEEDQLLKSELDMLVERLVEPDQSLYHASIEHLKKFIRESTSSMTAVPKPLKFLRPQYPTLIELHKKWTNTQLKKELADVLSVLGMTYSESDGEQYKFESLKYRLHSNIDASIADWGHEYLKHLALEIGEQYQENLESGLPKEETTTDQLISLSLEIIPHFLKHNAEAEAVDLLLEIEEIEKLPRFVDKNTFNRVCLYMVSCVPLLAPPDDLAFLNTAFSIYLANDQLPQALGLAIKLDDENLIKSVFAATDDELVHKQLGFILGRQNSCFKFDNEAVQSCISNLKLSEYFKYLVSELNLLQPKVPEDIYKSHLDTSSYKQSRLESAQQNLAAAFVNSFLNAGYGTEKLITDENWIYRTKGEGMLSTTASLGLVNLWDTNEGLQILDRYLYFEQTELKAGALLGMGISTTSVHEDIEPALLLLQDYIHSDIKQDSKLITSAITGIGIAFAGSENEEVLNLLLPLVSEPTVSLEIQALSALALGHTYVGTCNGDITSTILQTLLEKEFSDLSSKWVRFISLGLGLLYMGKYDQVDDVLETLDAIDHPISKTLKVLVSRRTSR</sequence>
<name>A0A9W6YZQ3_AMBMO</name>
<organism evidence="6 7">
    <name type="scientific">Ambrosiozyma monospora</name>
    <name type="common">Yeast</name>
    <name type="synonym">Endomycopsis monosporus</name>
    <dbReference type="NCBI Taxonomy" id="43982"/>
    <lineage>
        <taxon>Eukaryota</taxon>
        <taxon>Fungi</taxon>
        <taxon>Dikarya</taxon>
        <taxon>Ascomycota</taxon>
        <taxon>Saccharomycotina</taxon>
        <taxon>Pichiomycetes</taxon>
        <taxon>Pichiales</taxon>
        <taxon>Pichiaceae</taxon>
        <taxon>Ambrosiozyma</taxon>
    </lineage>
</organism>
<accession>A0A9W6YZQ3</accession>
<protein>
    <submittedName>
        <fullName evidence="6">Unnamed protein product</fullName>
    </submittedName>
</protein>
<dbReference type="GO" id="GO:0005634">
    <property type="term" value="C:nucleus"/>
    <property type="evidence" value="ECO:0007669"/>
    <property type="project" value="TreeGrafter"/>
</dbReference>
<comment type="similarity">
    <text evidence="1">Belongs to the proteasome subunit S2 family.</text>
</comment>
<proteinExistence type="inferred from homology"/>